<evidence type="ECO:0000256" key="2">
    <source>
        <dbReference type="SAM" id="MobiDB-lite"/>
    </source>
</evidence>
<feature type="compositionally biased region" description="Pro residues" evidence="2">
    <location>
        <begin position="169"/>
        <end position="183"/>
    </location>
</feature>
<feature type="region of interest" description="Disordered" evidence="2">
    <location>
        <begin position="119"/>
        <end position="232"/>
    </location>
</feature>
<proteinExistence type="inferred from homology"/>
<feature type="region of interest" description="Disordered" evidence="2">
    <location>
        <begin position="512"/>
        <end position="532"/>
    </location>
</feature>
<keyword evidence="1" id="KW-0862">Zinc</keyword>
<dbReference type="GO" id="GO:0015031">
    <property type="term" value="P:protein transport"/>
    <property type="evidence" value="ECO:0007669"/>
    <property type="project" value="UniProtKB-KW"/>
</dbReference>
<evidence type="ECO:0000313" key="4">
    <source>
        <dbReference type="Proteomes" id="UP001054857"/>
    </source>
</evidence>
<keyword evidence="1" id="KW-0479">Metal-binding</keyword>
<dbReference type="GO" id="GO:0005096">
    <property type="term" value="F:GTPase activator activity"/>
    <property type="evidence" value="ECO:0007669"/>
    <property type="project" value="TreeGrafter"/>
</dbReference>
<keyword evidence="1" id="KW-0256">Endoplasmic reticulum</keyword>
<comment type="caution">
    <text evidence="3">The sequence shown here is derived from an EMBL/GenBank/DDBJ whole genome shotgun (WGS) entry which is preliminary data.</text>
</comment>
<evidence type="ECO:0000256" key="1">
    <source>
        <dbReference type="RuleBase" id="RU365030"/>
    </source>
</evidence>
<name>A0AAD3HLC8_9CHLO</name>
<keyword evidence="1" id="KW-0472">Membrane</keyword>
<accession>A0AAD3HLC8</accession>
<keyword evidence="1" id="KW-0968">Cytoplasmic vesicle</keyword>
<keyword evidence="1" id="KW-0931">ER-Golgi transport</keyword>
<feature type="compositionally biased region" description="Low complexity" evidence="2">
    <location>
        <begin position="184"/>
        <end position="208"/>
    </location>
</feature>
<feature type="compositionally biased region" description="Low complexity" evidence="2">
    <location>
        <begin position="124"/>
        <end position="168"/>
    </location>
</feature>
<dbReference type="PANTHER" id="PTHR11141:SF6">
    <property type="entry name" value="PROTEIN TRANSPORT PROTEIN SEC23 A"/>
    <property type="match status" value="1"/>
</dbReference>
<sequence length="656" mass="66532">SPPPPLCPGCSTGMNAPLLTAISHLSGGELITQQHLLQLTQHLHPQQQQAGATASAAFQPDGSSSSSSGFGNTSLLCRQLSGCLSRVWGSGGRLDCYCSEGLRLLQWLGPLEALSDQDDVPHIPASAPPAATTATTATPVAPTQSGPSAAAAAAAAPYGHPHPAATTTTPPPAPPPPPPPPTASAPSTDPRTTPLGAAAAAAAAGGAPTPTPPPPTPNPTTPASPSSSPWRLSPTACAVAGVEAGRGASLRLEVTRDLEGVPSLFLQVAFHFLDLRSRRQVVRVVTRRLGVVESRGEFLRGVNPTAAAALLGRRAALEAKKAGAFRDARRAEEARLSLAAQLGLVAARCGREVQTSRGVLGFGARKAHQWPPELMPLAYALYHLARGPILAPPRSPAAAAATGLLSPAAAALLSAGAHPHQHALWDCDLRLTASNALLRSAWGDAYRAMAPKLFAVLPQQQQQQPLDGASTAAAAGVGNVVQLAALPCVSLAAVMARTVPLLLDVGTAVLVSPTEEPSPGGDGRGSSGGGGGGGGELTAALIDAALQAASAGSLCGRFPVPAVVLTPHAQTGRGALAARLIPVHRDGYEEQALQQPQLQQLGPQVAEQLSKQLREGAAVEVGGLPPAVAKQAAAVAGASFVEWCRCVNVQPFPVKV</sequence>
<keyword evidence="1" id="KW-0813">Transport</keyword>
<feature type="compositionally biased region" description="Low complexity" evidence="2">
    <location>
        <begin position="43"/>
        <end position="68"/>
    </location>
</feature>
<dbReference type="PANTHER" id="PTHR11141">
    <property type="entry name" value="PROTEIN TRANSPORT PROTEIN SEC23"/>
    <property type="match status" value="1"/>
</dbReference>
<dbReference type="GO" id="GO:0030127">
    <property type="term" value="C:COPII vesicle coat"/>
    <property type="evidence" value="ECO:0007669"/>
    <property type="project" value="TreeGrafter"/>
</dbReference>
<comment type="similarity">
    <text evidence="1">Belongs to the SEC23/SEC24 family. SEC23 subfamily.</text>
</comment>
<feature type="compositionally biased region" description="Gly residues" evidence="2">
    <location>
        <begin position="520"/>
        <end position="532"/>
    </location>
</feature>
<evidence type="ECO:0000313" key="3">
    <source>
        <dbReference type="EMBL" id="GFR44600.1"/>
    </source>
</evidence>
<comment type="function">
    <text evidence="1">Component of the coat protein complex II (COPII) which promotes the formation of transport vesicles from the endoplasmic reticulum (ER). The coat has two main functions, the physical deformation of the endoplasmic reticulum membrane into vesicles and the selection of cargo molecules.</text>
</comment>
<keyword evidence="1" id="KW-0653">Protein transport</keyword>
<dbReference type="EMBL" id="BMAR01000008">
    <property type="protein sequence ID" value="GFR44600.1"/>
    <property type="molecule type" value="Genomic_DNA"/>
</dbReference>
<protein>
    <recommendedName>
        <fullName evidence="1">Protein transport protein SEC23</fullName>
    </recommendedName>
</protein>
<reference evidence="3 4" key="1">
    <citation type="journal article" date="2021" name="Sci. Rep.">
        <title>Genome sequencing of the multicellular alga Astrephomene provides insights into convergent evolution of germ-soma differentiation.</title>
        <authorList>
            <person name="Yamashita S."/>
            <person name="Yamamoto K."/>
            <person name="Matsuzaki R."/>
            <person name="Suzuki S."/>
            <person name="Yamaguchi H."/>
            <person name="Hirooka S."/>
            <person name="Minakuchi Y."/>
            <person name="Miyagishima S."/>
            <person name="Kawachi M."/>
            <person name="Toyoda A."/>
            <person name="Nozaki H."/>
        </authorList>
    </citation>
    <scope>NUCLEOTIDE SEQUENCE [LARGE SCALE GENOMIC DNA]</scope>
    <source>
        <strain evidence="3 4">NIES-4017</strain>
    </source>
</reference>
<feature type="compositionally biased region" description="Pro residues" evidence="2">
    <location>
        <begin position="209"/>
        <end position="222"/>
    </location>
</feature>
<dbReference type="AlphaFoldDB" id="A0AAD3HLC8"/>
<keyword evidence="1" id="KW-0963">Cytoplasm</keyword>
<dbReference type="Proteomes" id="UP001054857">
    <property type="component" value="Unassembled WGS sequence"/>
</dbReference>
<dbReference type="InterPro" id="IPR037364">
    <property type="entry name" value="Sec23"/>
</dbReference>
<gene>
    <name evidence="3" type="ORF">Agub_g5882</name>
</gene>
<dbReference type="GO" id="GO:0005789">
    <property type="term" value="C:endoplasmic reticulum membrane"/>
    <property type="evidence" value="ECO:0007669"/>
    <property type="project" value="UniProtKB-SubCell"/>
</dbReference>
<dbReference type="GO" id="GO:0070971">
    <property type="term" value="C:endoplasmic reticulum exit site"/>
    <property type="evidence" value="ECO:0007669"/>
    <property type="project" value="TreeGrafter"/>
</dbReference>
<feature type="non-terminal residue" evidence="3">
    <location>
        <position position="656"/>
    </location>
</feature>
<comment type="subcellular location">
    <subcellularLocation>
        <location evidence="1">Cytoplasmic vesicle</location>
        <location evidence="1">COPII-coated vesicle membrane</location>
        <topology evidence="1">Peripheral membrane protein</topology>
        <orientation evidence="1">Cytoplasmic side</orientation>
    </subcellularLocation>
    <subcellularLocation>
        <location evidence="1">Endoplasmic reticulum membrane</location>
        <topology evidence="1">Peripheral membrane protein</topology>
        <orientation evidence="1">Cytoplasmic side</orientation>
    </subcellularLocation>
</comment>
<keyword evidence="4" id="KW-1185">Reference proteome</keyword>
<dbReference type="PRINTS" id="PR01217">
    <property type="entry name" value="PRICHEXTENSN"/>
</dbReference>
<feature type="region of interest" description="Disordered" evidence="2">
    <location>
        <begin position="43"/>
        <end position="69"/>
    </location>
</feature>
<dbReference type="GO" id="GO:0090110">
    <property type="term" value="P:COPII-coated vesicle cargo loading"/>
    <property type="evidence" value="ECO:0007669"/>
    <property type="project" value="TreeGrafter"/>
</dbReference>
<dbReference type="GO" id="GO:0046872">
    <property type="term" value="F:metal ion binding"/>
    <property type="evidence" value="ECO:0007669"/>
    <property type="project" value="UniProtKB-KW"/>
</dbReference>
<organism evidence="3 4">
    <name type="scientific">Astrephomene gubernaculifera</name>
    <dbReference type="NCBI Taxonomy" id="47775"/>
    <lineage>
        <taxon>Eukaryota</taxon>
        <taxon>Viridiplantae</taxon>
        <taxon>Chlorophyta</taxon>
        <taxon>core chlorophytes</taxon>
        <taxon>Chlorophyceae</taxon>
        <taxon>CS clade</taxon>
        <taxon>Chlamydomonadales</taxon>
        <taxon>Astrephomenaceae</taxon>
        <taxon>Astrephomene</taxon>
    </lineage>
</organism>